<keyword evidence="2" id="KW-0812">Transmembrane</keyword>
<evidence type="ECO:0000256" key="1">
    <source>
        <dbReference type="SAM" id="MobiDB-lite"/>
    </source>
</evidence>
<dbReference type="GO" id="GO:0005886">
    <property type="term" value="C:plasma membrane"/>
    <property type="evidence" value="ECO:0007669"/>
    <property type="project" value="TreeGrafter"/>
</dbReference>
<dbReference type="Pfam" id="PF03594">
    <property type="entry name" value="BenE"/>
    <property type="match status" value="1"/>
</dbReference>
<dbReference type="EMBL" id="LR743507">
    <property type="protein sequence ID" value="CAA2101003.1"/>
    <property type="molecule type" value="Genomic_DNA"/>
</dbReference>
<dbReference type="GO" id="GO:0042925">
    <property type="term" value="F:benzoate transmembrane transporter activity"/>
    <property type="evidence" value="ECO:0007669"/>
    <property type="project" value="InterPro"/>
</dbReference>
<feature type="transmembrane region" description="Helical" evidence="2">
    <location>
        <begin position="292"/>
        <end position="314"/>
    </location>
</feature>
<dbReference type="NCBIfam" id="TIGR00843">
    <property type="entry name" value="benE"/>
    <property type="match status" value="1"/>
</dbReference>
<feature type="transmembrane region" description="Helical" evidence="2">
    <location>
        <begin position="207"/>
        <end position="227"/>
    </location>
</feature>
<feature type="transmembrane region" description="Helical" evidence="2">
    <location>
        <begin position="94"/>
        <end position="114"/>
    </location>
</feature>
<evidence type="ECO:0000313" key="3">
    <source>
        <dbReference type="EMBL" id="CAA2101003.1"/>
    </source>
</evidence>
<feature type="transmembrane region" description="Helical" evidence="2">
    <location>
        <begin position="48"/>
        <end position="66"/>
    </location>
</feature>
<accession>A0A679IZB7</accession>
<reference evidence="3" key="1">
    <citation type="submission" date="2019-12" db="EMBL/GenBank/DDBJ databases">
        <authorList>
            <person name="Cremers G."/>
        </authorList>
    </citation>
    <scope>NUCLEOTIDE SEQUENCE</scope>
    <source>
        <strain evidence="3">Vvax</strain>
    </source>
</reference>
<dbReference type="PANTHER" id="PTHR30199:SF0">
    <property type="entry name" value="INNER MEMBRANE PROTEIN YDCO"/>
    <property type="match status" value="1"/>
</dbReference>
<feature type="transmembrane region" description="Helical" evidence="2">
    <location>
        <begin position="143"/>
        <end position="162"/>
    </location>
</feature>
<name>A0A679IZB7_VARPD</name>
<organism evidence="3">
    <name type="scientific">Variovorax paradoxus</name>
    <dbReference type="NCBI Taxonomy" id="34073"/>
    <lineage>
        <taxon>Bacteria</taxon>
        <taxon>Pseudomonadati</taxon>
        <taxon>Pseudomonadota</taxon>
        <taxon>Betaproteobacteria</taxon>
        <taxon>Burkholderiales</taxon>
        <taxon>Comamonadaceae</taxon>
        <taxon>Variovorax</taxon>
    </lineage>
</organism>
<dbReference type="PANTHER" id="PTHR30199">
    <property type="entry name" value="MFS FAMILY TRANSPORTER, PREDICTED SUBSTRATE BENZOATE"/>
    <property type="match status" value="1"/>
</dbReference>
<dbReference type="RefSeq" id="WP_339088746.1">
    <property type="nucleotide sequence ID" value="NZ_LR743507.1"/>
</dbReference>
<keyword evidence="2" id="KW-0472">Membrane</keyword>
<dbReference type="AlphaFoldDB" id="A0A679IZB7"/>
<evidence type="ECO:0000256" key="2">
    <source>
        <dbReference type="SAM" id="Phobius"/>
    </source>
</evidence>
<proteinExistence type="predicted"/>
<protein>
    <submittedName>
        <fullName evidence="3">Inner membrane protein YdcO</fullName>
    </submittedName>
</protein>
<sequence>MRFFKDLSLSAFTAGFVAVLVGFTSSVAIVFQAAQAFGATPELAASWMWALGLGMGLASALPSLWWRKPVMIAWSTPGAAVLAVAGMGHSMNEAVGAFIVCAVLVVLAGATGWFERVMNRIPMAIASALLAGVLARFGLGAFIAAQTALPLVLLMLGTYLATKRLLPRYAVPLTLLVATVFVAARGQLAWSGVHFSLTWPVFTMPVFTWQAIVSLALPLFVVTMASQNLPGVAAIRAAGYGDLPVSKLITISGLTTLVLAPFGAFALNLSAITAAICMGREAHEDPARRYTAAVSCGAIYVVIGLFGAAVTGLLTAFPKELVAAIAGLALLGTIGGGLAAAVRDESHREAALITFLVTLSGVTLAGIGSAFWGVVAGAVALAVQQLGRRAPAVEKAPAGKDIAASGNIAPDTPEAAAPGAGKNI</sequence>
<feature type="transmembrane region" description="Helical" evidence="2">
    <location>
        <begin position="321"/>
        <end position="341"/>
    </location>
</feature>
<feature type="transmembrane region" description="Helical" evidence="2">
    <location>
        <begin position="169"/>
        <end position="187"/>
    </location>
</feature>
<feature type="region of interest" description="Disordered" evidence="1">
    <location>
        <begin position="404"/>
        <end position="424"/>
    </location>
</feature>
<feature type="transmembrane region" description="Helical" evidence="2">
    <location>
        <begin position="248"/>
        <end position="272"/>
    </location>
</feature>
<feature type="transmembrane region" description="Helical" evidence="2">
    <location>
        <begin position="353"/>
        <end position="383"/>
    </location>
</feature>
<keyword evidence="2" id="KW-1133">Transmembrane helix</keyword>
<dbReference type="InterPro" id="IPR004711">
    <property type="entry name" value="Benzoate_Transporter"/>
</dbReference>
<gene>
    <name evidence="3" type="primary">ydcO</name>
    <name evidence="3" type="ORF">VVAX_01027</name>
</gene>